<gene>
    <name evidence="3" type="ORF">CVV64_06025</name>
</gene>
<sequence>MPSSRFTGLYASRFSLAAAILVITFSFCQPSSVLALSWKAPEDAVLYEKGMDCEDRGDYSRSIAAFSELVRKYPDSKWADDALFFIGECLAKQKKYADAIESYKRVVIRSVSPELSADALYMIGDCYVKLDDNANAVMVFETLKKNYSDSIWAADMDKLIARYSPVPRKGINTFSSADTLQLNANSQFSGQDGGSSGSANLGVSGDTGSSSSSTSNGANATMAEASDPNMDSVLYEVGLNFHEKGSYDKAIEIYERINRNFPQSRWIDDVRYMLGEARVARGEYNEALKMYRMVLTGKKAVFHPDAQFMIAECLLTMGQHQEAMDNYRLLITHFPKSDWKIDAMYMIGECCIAMGDFKGAADQFRGLIREFPDSDWVVDVKKALRELGEDIEDKAPLTQKDVEKISASPSWKAHFDLGVKLKNEKRFEEAVVAFQEAGRLNPRTHEPLWGMGLIYTQQEDYTRAVRVLEKAAELDERNPDVLSLLGYVYYLKGDFQKSIEAYKRVIACDPNSKFIRDVNYAIAKVRRKMGR</sequence>
<name>A0A2N1PSK7_9BACT</name>
<organism evidence="3 4">
    <name type="scientific">Candidatus Wallbacteria bacterium HGW-Wallbacteria-1</name>
    <dbReference type="NCBI Taxonomy" id="2013854"/>
    <lineage>
        <taxon>Bacteria</taxon>
        <taxon>Candidatus Walliibacteriota</taxon>
    </lineage>
</organism>
<dbReference type="InterPro" id="IPR011990">
    <property type="entry name" value="TPR-like_helical_dom_sf"/>
</dbReference>
<proteinExistence type="predicted"/>
<dbReference type="Pfam" id="PF13174">
    <property type="entry name" value="TPR_6"/>
    <property type="match status" value="4"/>
</dbReference>
<accession>A0A2N1PSK7</accession>
<dbReference type="Proteomes" id="UP000233256">
    <property type="component" value="Unassembled WGS sequence"/>
</dbReference>
<reference evidence="3 4" key="1">
    <citation type="journal article" date="2017" name="ISME J.">
        <title>Potential for microbial H2 and metal transformations associated with novel bacteria and archaea in deep terrestrial subsurface sediments.</title>
        <authorList>
            <person name="Hernsdorf A.W."/>
            <person name="Amano Y."/>
            <person name="Miyakawa K."/>
            <person name="Ise K."/>
            <person name="Suzuki Y."/>
            <person name="Anantharaman K."/>
            <person name="Probst A."/>
            <person name="Burstein D."/>
            <person name="Thomas B.C."/>
            <person name="Banfield J.F."/>
        </authorList>
    </citation>
    <scope>NUCLEOTIDE SEQUENCE [LARGE SCALE GENOMIC DNA]</scope>
    <source>
        <strain evidence="3">HGW-Wallbacteria-1</strain>
    </source>
</reference>
<feature type="repeat" description="TPR" evidence="1">
    <location>
        <begin position="445"/>
        <end position="478"/>
    </location>
</feature>
<dbReference type="SUPFAM" id="SSF48452">
    <property type="entry name" value="TPR-like"/>
    <property type="match status" value="1"/>
</dbReference>
<dbReference type="EMBL" id="PGXC01000003">
    <property type="protein sequence ID" value="PKK91324.1"/>
    <property type="molecule type" value="Genomic_DNA"/>
</dbReference>
<dbReference type="InterPro" id="IPR019734">
    <property type="entry name" value="TPR_rpt"/>
</dbReference>
<dbReference type="Pfam" id="PF13432">
    <property type="entry name" value="TPR_16"/>
    <property type="match status" value="1"/>
</dbReference>
<comment type="caution">
    <text evidence="3">The sequence shown here is derived from an EMBL/GenBank/DDBJ whole genome shotgun (WGS) entry which is preliminary data.</text>
</comment>
<dbReference type="PANTHER" id="PTHR12558:SF13">
    <property type="entry name" value="CELL DIVISION CYCLE PROTEIN 27 HOMOLOG"/>
    <property type="match status" value="1"/>
</dbReference>
<evidence type="ECO:0000313" key="4">
    <source>
        <dbReference type="Proteomes" id="UP000233256"/>
    </source>
</evidence>
<evidence type="ECO:0008006" key="5">
    <source>
        <dbReference type="Google" id="ProtNLM"/>
    </source>
</evidence>
<feature type="repeat" description="TPR" evidence="1">
    <location>
        <begin position="231"/>
        <end position="264"/>
    </location>
</feature>
<feature type="repeat" description="TPR" evidence="1">
    <location>
        <begin position="411"/>
        <end position="444"/>
    </location>
</feature>
<dbReference type="Gene3D" id="1.25.40.10">
    <property type="entry name" value="Tetratricopeptide repeat domain"/>
    <property type="match status" value="4"/>
</dbReference>
<dbReference type="SMART" id="SM00028">
    <property type="entry name" value="TPR"/>
    <property type="match status" value="10"/>
</dbReference>
<protein>
    <recommendedName>
        <fullName evidence="5">Outer membrane lipoprotein BamD-like domain-containing protein</fullName>
    </recommendedName>
</protein>
<evidence type="ECO:0000313" key="3">
    <source>
        <dbReference type="EMBL" id="PKK91324.1"/>
    </source>
</evidence>
<dbReference type="AlphaFoldDB" id="A0A2N1PSK7"/>
<dbReference type="PANTHER" id="PTHR12558">
    <property type="entry name" value="CELL DIVISION CYCLE 16,23,27"/>
    <property type="match status" value="1"/>
</dbReference>
<dbReference type="PROSITE" id="PS50005">
    <property type="entry name" value="TPR"/>
    <property type="match status" value="4"/>
</dbReference>
<feature type="region of interest" description="Disordered" evidence="2">
    <location>
        <begin position="185"/>
        <end position="224"/>
    </location>
</feature>
<dbReference type="Pfam" id="PF13414">
    <property type="entry name" value="TPR_11"/>
    <property type="match status" value="1"/>
</dbReference>
<evidence type="ECO:0000256" key="1">
    <source>
        <dbReference type="PROSITE-ProRule" id="PRU00339"/>
    </source>
</evidence>
<evidence type="ECO:0000256" key="2">
    <source>
        <dbReference type="SAM" id="MobiDB-lite"/>
    </source>
</evidence>
<feature type="repeat" description="TPR" evidence="1">
    <location>
        <begin position="479"/>
        <end position="512"/>
    </location>
</feature>
<keyword evidence="1" id="KW-0802">TPR repeat</keyword>
<feature type="compositionally biased region" description="Low complexity" evidence="2">
    <location>
        <begin position="204"/>
        <end position="221"/>
    </location>
</feature>
<dbReference type="Pfam" id="PF13176">
    <property type="entry name" value="TPR_7"/>
    <property type="match status" value="1"/>
</dbReference>